<feature type="signal peptide" evidence="2">
    <location>
        <begin position="1"/>
        <end position="25"/>
    </location>
</feature>
<organism evidence="3 4">
    <name type="scientific">Anisodus acutangulus</name>
    <dbReference type="NCBI Taxonomy" id="402998"/>
    <lineage>
        <taxon>Eukaryota</taxon>
        <taxon>Viridiplantae</taxon>
        <taxon>Streptophyta</taxon>
        <taxon>Embryophyta</taxon>
        <taxon>Tracheophyta</taxon>
        <taxon>Spermatophyta</taxon>
        <taxon>Magnoliopsida</taxon>
        <taxon>eudicotyledons</taxon>
        <taxon>Gunneridae</taxon>
        <taxon>Pentapetalae</taxon>
        <taxon>asterids</taxon>
        <taxon>lamiids</taxon>
        <taxon>Solanales</taxon>
        <taxon>Solanaceae</taxon>
        <taxon>Solanoideae</taxon>
        <taxon>Hyoscyameae</taxon>
        <taxon>Anisodus</taxon>
    </lineage>
</organism>
<keyword evidence="4" id="KW-1185">Reference proteome</keyword>
<accession>A0A9Q1L7D8</accession>
<reference evidence="4" key="1">
    <citation type="journal article" date="2023" name="Proc. Natl. Acad. Sci. U.S.A.">
        <title>Genomic and structural basis for evolution of tropane alkaloid biosynthesis.</title>
        <authorList>
            <person name="Wanga Y.-J."/>
            <person name="Taina T."/>
            <person name="Yua J.-Y."/>
            <person name="Lia J."/>
            <person name="Xua B."/>
            <person name="Chenc J."/>
            <person name="D'Auriad J.C."/>
            <person name="Huanga J.-P."/>
            <person name="Huanga S.-X."/>
        </authorList>
    </citation>
    <scope>NUCLEOTIDE SEQUENCE [LARGE SCALE GENOMIC DNA]</scope>
    <source>
        <strain evidence="4">cv. KIB-2019</strain>
    </source>
</reference>
<dbReference type="OrthoDB" id="1304640at2759"/>
<protein>
    <submittedName>
        <fullName evidence="3">Uncharacterized protein</fullName>
    </submittedName>
</protein>
<dbReference type="EMBL" id="JAJAGQ010000022">
    <property type="protein sequence ID" value="KAJ8529921.1"/>
    <property type="molecule type" value="Genomic_DNA"/>
</dbReference>
<feature type="compositionally biased region" description="Pro residues" evidence="1">
    <location>
        <begin position="42"/>
        <end position="51"/>
    </location>
</feature>
<feature type="chain" id="PRO_5040217530" evidence="2">
    <location>
        <begin position="26"/>
        <end position="103"/>
    </location>
</feature>
<evidence type="ECO:0000256" key="1">
    <source>
        <dbReference type="SAM" id="MobiDB-lite"/>
    </source>
</evidence>
<evidence type="ECO:0000313" key="4">
    <source>
        <dbReference type="Proteomes" id="UP001152561"/>
    </source>
</evidence>
<evidence type="ECO:0000313" key="3">
    <source>
        <dbReference type="EMBL" id="KAJ8529921.1"/>
    </source>
</evidence>
<comment type="caution">
    <text evidence="3">The sequence shown here is derived from an EMBL/GenBank/DDBJ whole genome shotgun (WGS) entry which is preliminary data.</text>
</comment>
<proteinExistence type="predicted"/>
<dbReference type="AlphaFoldDB" id="A0A9Q1L7D8"/>
<sequence length="103" mass="10514">MASSSKIVIMAIVMILTMSMGQATAARRLQQAGGFPGGFPSFPRPTTPSFPSPSGGGLPGFTSFPMPTTPSAGGFPDLPSFPFPPSFPTTPSNPDVPAQTTTP</sequence>
<feature type="region of interest" description="Disordered" evidence="1">
    <location>
        <begin position="31"/>
        <end position="103"/>
    </location>
</feature>
<name>A0A9Q1L7D8_9SOLA</name>
<dbReference type="Proteomes" id="UP001152561">
    <property type="component" value="Unassembled WGS sequence"/>
</dbReference>
<feature type="compositionally biased region" description="Pro residues" evidence="1">
    <location>
        <begin position="79"/>
        <end position="88"/>
    </location>
</feature>
<keyword evidence="2" id="KW-0732">Signal</keyword>
<evidence type="ECO:0000256" key="2">
    <source>
        <dbReference type="SAM" id="SignalP"/>
    </source>
</evidence>
<gene>
    <name evidence="3" type="ORF">K7X08_036756</name>
</gene>